<organism evidence="1 2">
    <name type="scientific">Pseudomonas farsensis</name>
    <dbReference type="NCBI Taxonomy" id="2745492"/>
    <lineage>
        <taxon>Bacteria</taxon>
        <taxon>Pseudomonadati</taxon>
        <taxon>Pseudomonadota</taxon>
        <taxon>Gammaproteobacteria</taxon>
        <taxon>Pseudomonadales</taxon>
        <taxon>Pseudomonadaceae</taxon>
        <taxon>Pseudomonas</taxon>
    </lineage>
</organism>
<comment type="caution">
    <text evidence="1">The sequence shown here is derived from an EMBL/GenBank/DDBJ whole genome shotgun (WGS) entry which is preliminary data.</text>
</comment>
<evidence type="ECO:0000313" key="1">
    <source>
        <dbReference type="EMBL" id="MEJ5864287.1"/>
    </source>
</evidence>
<proteinExistence type="predicted"/>
<dbReference type="RefSeq" id="WP_186517852.1">
    <property type="nucleotide sequence ID" value="NZ_JABWRF020000001.1"/>
</dbReference>
<dbReference type="Proteomes" id="UP001380290">
    <property type="component" value="Unassembled WGS sequence"/>
</dbReference>
<name>A0ABU8QUE3_9PSED</name>
<protein>
    <submittedName>
        <fullName evidence="1">Uncharacterized protein</fullName>
    </submittedName>
</protein>
<sequence length="159" mass="17385">MEQARHFPRNPSTLGTILLTSYDHFAHENIIARPRAEEALQHGSKIAASVEDAARHLHTLTLLLSDAPEEPLLRASAAQKGSVLGLVALGYLITHAPFAATAREIVRKGEGVILLNITADGEDFIPHTALFETWDDYQVYLQPILAAGDFAAEHHTIFS</sequence>
<keyword evidence="2" id="KW-1185">Reference proteome</keyword>
<gene>
    <name evidence="1" type="ORF">V7S98_13740</name>
</gene>
<reference evidence="1 2" key="1">
    <citation type="submission" date="2024-02" db="EMBL/GenBank/DDBJ databases">
        <title>Identification of pathogenicity and growth-promoting function of Pseudomonas putida variant.</title>
        <authorList>
            <person name="Sun J."/>
        </authorList>
    </citation>
    <scope>NUCLEOTIDE SEQUENCE [LARGE SCALE GENOMIC DNA]</scope>
    <source>
        <strain evidence="1 2">A03</strain>
    </source>
</reference>
<accession>A0ABU8QUE3</accession>
<evidence type="ECO:0000313" key="2">
    <source>
        <dbReference type="Proteomes" id="UP001380290"/>
    </source>
</evidence>
<dbReference type="EMBL" id="JBBHLC010000035">
    <property type="protein sequence ID" value="MEJ5864287.1"/>
    <property type="molecule type" value="Genomic_DNA"/>
</dbReference>